<keyword evidence="5 7" id="KW-0012">Acyltransferase</keyword>
<dbReference type="PANTHER" id="PTHR11735">
    <property type="entry name" value="TRNA N6-ADENOSINE THREONYLCARBAMOYLTRANSFERASE"/>
    <property type="match status" value="1"/>
</dbReference>
<reference evidence="9 10" key="1">
    <citation type="submission" date="2014-04" db="EMBL/GenBank/DDBJ databases">
        <title>Evolutionary Origins and Diversification of the Mycorrhizal Mutualists.</title>
        <authorList>
            <consortium name="DOE Joint Genome Institute"/>
            <consortium name="Mycorrhizal Genomics Consortium"/>
            <person name="Kohler A."/>
            <person name="Kuo A."/>
            <person name="Nagy L.G."/>
            <person name="Floudas D."/>
            <person name="Copeland A."/>
            <person name="Barry K.W."/>
            <person name="Cichocki N."/>
            <person name="Veneault-Fourrey C."/>
            <person name="LaButti K."/>
            <person name="Lindquist E.A."/>
            <person name="Lipzen A."/>
            <person name="Lundell T."/>
            <person name="Morin E."/>
            <person name="Murat C."/>
            <person name="Riley R."/>
            <person name="Ohm R."/>
            <person name="Sun H."/>
            <person name="Tunlid A."/>
            <person name="Henrissat B."/>
            <person name="Grigoriev I.V."/>
            <person name="Hibbett D.S."/>
            <person name="Martin F."/>
        </authorList>
    </citation>
    <scope>NUCLEOTIDE SEQUENCE [LARGE SCALE GENOMIC DNA]</scope>
    <source>
        <strain evidence="9 10">Koide BX008</strain>
    </source>
</reference>
<name>A0A0C2XHK5_AMAMK</name>
<comment type="subcellular location">
    <subcellularLocation>
        <location evidence="7">Mitochondrion</location>
    </subcellularLocation>
</comment>
<evidence type="ECO:0000256" key="3">
    <source>
        <dbReference type="ARBA" id="ARBA00022694"/>
    </source>
</evidence>
<dbReference type="CDD" id="cd24134">
    <property type="entry name" value="ASKHA_NBD_OSGEPL1_QRI7_euk"/>
    <property type="match status" value="1"/>
</dbReference>
<evidence type="ECO:0000256" key="7">
    <source>
        <dbReference type="HAMAP-Rule" id="MF_03179"/>
    </source>
</evidence>
<evidence type="ECO:0000256" key="1">
    <source>
        <dbReference type="ARBA" id="ARBA00012156"/>
    </source>
</evidence>
<dbReference type="GO" id="GO:0005739">
    <property type="term" value="C:mitochondrion"/>
    <property type="evidence" value="ECO:0007669"/>
    <property type="project" value="UniProtKB-SubCell"/>
</dbReference>
<evidence type="ECO:0000256" key="2">
    <source>
        <dbReference type="ARBA" id="ARBA00022679"/>
    </source>
</evidence>
<comment type="subunit">
    <text evidence="7">Homodimer.</text>
</comment>
<comment type="function">
    <text evidence="7">Required for the formation of a threonylcarbamoyl group on adenosine at position 37 (t(6)A37) in mitochondrial tRNAs that read codons beginning with adenine. Probably involved in the transfer of the threonylcarbamoyl moiety of threonylcarbamoyl-AMP (TC-AMP) to the N6 group of A37. Involved in mitochondrial genome maintenance.</text>
</comment>
<keyword evidence="7" id="KW-0496">Mitochondrion</keyword>
<dbReference type="STRING" id="946122.A0A0C2XHK5"/>
<evidence type="ECO:0000313" key="10">
    <source>
        <dbReference type="Proteomes" id="UP000054549"/>
    </source>
</evidence>
<dbReference type="InterPro" id="IPR043129">
    <property type="entry name" value="ATPase_NBD"/>
</dbReference>
<keyword evidence="4 7" id="KW-0479">Metal-binding</keyword>
<dbReference type="EMBL" id="KN818227">
    <property type="protein sequence ID" value="KIL68931.1"/>
    <property type="molecule type" value="Genomic_DNA"/>
</dbReference>
<dbReference type="PANTHER" id="PTHR11735:SF6">
    <property type="entry name" value="TRNA N6-ADENOSINE THREONYLCARBAMOYLTRANSFERASE, MITOCHONDRIAL"/>
    <property type="match status" value="1"/>
</dbReference>
<dbReference type="SUPFAM" id="SSF53067">
    <property type="entry name" value="Actin-like ATPase domain"/>
    <property type="match status" value="2"/>
</dbReference>
<dbReference type="PROSITE" id="PS01016">
    <property type="entry name" value="GLYCOPROTEASE"/>
    <property type="match status" value="1"/>
</dbReference>
<dbReference type="FunCoup" id="A0A0C2XHK5">
    <property type="interactions" value="398"/>
</dbReference>
<gene>
    <name evidence="9" type="ORF">M378DRAFT_71041</name>
</gene>
<dbReference type="NCBIfam" id="TIGR00329">
    <property type="entry name" value="gcp_kae1"/>
    <property type="match status" value="1"/>
</dbReference>
<dbReference type="HAMAP" id="MF_01445">
    <property type="entry name" value="TsaD"/>
    <property type="match status" value="1"/>
</dbReference>
<dbReference type="EC" id="2.3.1.234" evidence="1"/>
<dbReference type="PRINTS" id="PR00789">
    <property type="entry name" value="OSIALOPTASE"/>
</dbReference>
<evidence type="ECO:0000256" key="4">
    <source>
        <dbReference type="ARBA" id="ARBA00022723"/>
    </source>
</evidence>
<comment type="cofactor">
    <cofactor evidence="7">
        <name>a divalent metal cation</name>
        <dbReference type="ChEBI" id="CHEBI:60240"/>
    </cofactor>
    <text evidence="7">Binds 1 divalent metal cation per subunit.</text>
</comment>
<evidence type="ECO:0000256" key="5">
    <source>
        <dbReference type="ARBA" id="ARBA00023315"/>
    </source>
</evidence>
<comment type="catalytic activity">
    <reaction evidence="6 7">
        <text>L-threonylcarbamoyladenylate + adenosine(37) in tRNA = N(6)-L-threonylcarbamoyladenosine(37) in tRNA + AMP + H(+)</text>
        <dbReference type="Rhea" id="RHEA:37059"/>
        <dbReference type="Rhea" id="RHEA-COMP:10162"/>
        <dbReference type="Rhea" id="RHEA-COMP:10163"/>
        <dbReference type="ChEBI" id="CHEBI:15378"/>
        <dbReference type="ChEBI" id="CHEBI:73682"/>
        <dbReference type="ChEBI" id="CHEBI:74411"/>
        <dbReference type="ChEBI" id="CHEBI:74418"/>
        <dbReference type="ChEBI" id="CHEBI:456215"/>
        <dbReference type="EC" id="2.3.1.234"/>
    </reaction>
</comment>
<evidence type="ECO:0000259" key="8">
    <source>
        <dbReference type="Pfam" id="PF00814"/>
    </source>
</evidence>
<dbReference type="Pfam" id="PF00814">
    <property type="entry name" value="TsaD"/>
    <property type="match status" value="1"/>
</dbReference>
<proteinExistence type="inferred from homology"/>
<keyword evidence="3 7" id="KW-0819">tRNA processing</keyword>
<dbReference type="GO" id="GO:0072670">
    <property type="term" value="P:mitochondrial tRNA threonylcarbamoyladenosine modification"/>
    <property type="evidence" value="ECO:0007669"/>
    <property type="project" value="TreeGrafter"/>
</dbReference>
<dbReference type="OrthoDB" id="10259622at2759"/>
<evidence type="ECO:0000256" key="6">
    <source>
        <dbReference type="ARBA" id="ARBA00048117"/>
    </source>
</evidence>
<dbReference type="FunFam" id="3.30.420.40:FF:000012">
    <property type="entry name" value="tRNA N6-adenosine threonylcarbamoyltransferase"/>
    <property type="match status" value="1"/>
</dbReference>
<dbReference type="InterPro" id="IPR017861">
    <property type="entry name" value="KAE1/TsaD"/>
</dbReference>
<dbReference type="AlphaFoldDB" id="A0A0C2XHK5"/>
<dbReference type="Gene3D" id="3.30.420.40">
    <property type="match status" value="2"/>
</dbReference>
<accession>A0A0C2XHK5</accession>
<keyword evidence="10" id="KW-1185">Reference proteome</keyword>
<sequence>MLRSRLLHNSAPQGFIVLALESSADDTCAAVVTSSRQILSNVVIKQNQLQVAYGGIHPSVAIEAHQRNMPLAVQQALKNANVDLVRDIDGIAFTRGPGIGGCLSVGSNAAKSLAAALNKPLVGVHHMQGHALTPLLTTWPNPPEFPFLSLLISGGHTLLLLAKSPISYKILGTTLDESIGRSFDKVSRLLGLKWGTNGPGAALEEFCALDKSSDTVPGQIPPFPRPMHGRLAFSYASFHSHVERYIFSRGGIDKINHATKQALARGFQEAAVLHLKEKLSLGINWCQKQGIEIKNIVVSGGVASNQHLRNRCKSLTAQSEGSNSAIFFIYPPPHLCTDNAVMIGWASMGRFLAGSHDDYTIDLRPKWSIEDLHTST</sequence>
<dbReference type="InParanoid" id="A0A0C2XHK5"/>
<dbReference type="HOGENOM" id="CLU_023208_4_3_1"/>
<protein>
    <recommendedName>
        <fullName evidence="1">N(6)-L-threonylcarbamoyladenine synthase</fullName>
        <ecNumber evidence="1">2.3.1.234</ecNumber>
    </recommendedName>
</protein>
<feature type="domain" description="Gcp-like" evidence="8">
    <location>
        <begin position="37"/>
        <end position="345"/>
    </location>
</feature>
<dbReference type="GO" id="GO:0061711">
    <property type="term" value="F:tRNA N(6)-L-threonylcarbamoyladenine synthase activity"/>
    <property type="evidence" value="ECO:0007669"/>
    <property type="project" value="UniProtKB-EC"/>
</dbReference>
<dbReference type="GO" id="GO:0046872">
    <property type="term" value="F:metal ion binding"/>
    <property type="evidence" value="ECO:0007669"/>
    <property type="project" value="UniProtKB-KW"/>
</dbReference>
<dbReference type="InterPro" id="IPR017860">
    <property type="entry name" value="Peptidase_M22_CS"/>
</dbReference>
<dbReference type="Proteomes" id="UP000054549">
    <property type="component" value="Unassembled WGS sequence"/>
</dbReference>
<organism evidence="9 10">
    <name type="scientific">Amanita muscaria (strain Koide BX008)</name>
    <dbReference type="NCBI Taxonomy" id="946122"/>
    <lineage>
        <taxon>Eukaryota</taxon>
        <taxon>Fungi</taxon>
        <taxon>Dikarya</taxon>
        <taxon>Basidiomycota</taxon>
        <taxon>Agaricomycotina</taxon>
        <taxon>Agaricomycetes</taxon>
        <taxon>Agaricomycetidae</taxon>
        <taxon>Agaricales</taxon>
        <taxon>Pluteineae</taxon>
        <taxon>Amanitaceae</taxon>
        <taxon>Amanita</taxon>
    </lineage>
</organism>
<dbReference type="InterPro" id="IPR022450">
    <property type="entry name" value="TsaD"/>
</dbReference>
<dbReference type="InterPro" id="IPR000905">
    <property type="entry name" value="Gcp-like_dom"/>
</dbReference>
<evidence type="ECO:0000313" key="9">
    <source>
        <dbReference type="EMBL" id="KIL68931.1"/>
    </source>
</evidence>
<comment type="similarity">
    <text evidence="7">Belongs to the KAE1 / TsaD family.</text>
</comment>
<keyword evidence="2 7" id="KW-0808">Transferase</keyword>